<feature type="binding site" evidence="15">
    <location>
        <position position="465"/>
    </location>
    <ligand>
        <name>Mg(2+)</name>
        <dbReference type="ChEBI" id="CHEBI:18420"/>
        <note>shared with alpha subunit</note>
    </ligand>
</feature>
<dbReference type="InterPro" id="IPR045060">
    <property type="entry name" value="Phe-tRNA-ligase_IIc_bsu"/>
</dbReference>
<protein>
    <recommendedName>
        <fullName evidence="15">Phenylalanine--tRNA ligase beta subunit</fullName>
        <ecNumber evidence="15">6.1.1.20</ecNumber>
    </recommendedName>
    <alternativeName>
        <fullName evidence="15">Phenylalanyl-tRNA synthetase beta subunit</fullName>
        <shortName evidence="15">PheRS</shortName>
    </alternativeName>
</protein>
<evidence type="ECO:0000256" key="14">
    <source>
        <dbReference type="ARBA" id="ARBA00049255"/>
    </source>
</evidence>
<dbReference type="InterPro" id="IPR012340">
    <property type="entry name" value="NA-bd_OB-fold"/>
</dbReference>
<evidence type="ECO:0000256" key="6">
    <source>
        <dbReference type="ARBA" id="ARBA00022598"/>
    </source>
</evidence>
<sequence>MKFTLSWLKEHLDTTESLDTITETLTRVGLEVEGVEDKAKALSAFTIAYVIEAKQHPNADRLRVCMVDTGSGEPVQVVCGAPNARTGMKSVFSPPGTYIPGKDITLGKGVIRGVESNGMLCSAAELQISEDHDGIIDLAEDAPVGQPYATYAGLDDAVIEIAVTPNRADALGVAGIARDLAAAGLGTIKTPLVQPVRGSFPCPVVLKLDFAEEDRNLCPVFALRLVRGVKNGPSPEWLQARLRAIGLRPINALVDITNFMTFDRNRPLHVFDAAKVKGDLVVRRARDGEEVLALDGRTYALTSDMVAIADDNGVESIAGVMGGEHSGCDESTTDVLIESAVWNTLNIARTGRTLGINSDARYRNERGIDPDFTLPGLDMATQLIMTLCGGEPSEVVFAGELPESPGAIDFPWSEVKRLTGLDLPVVEMKLALTSLGFHVSGAGDRVKVAPPSWRADVEGKADLVEEILRIAGLDRVAPAPLPRIKGEVIKPVLTVLQKRTRAAKRLLASRGLVEAVTWSFISHDAAKLFGGGSRELVLANPIAADLSDMRPSLLPGLIRAGQANADRGFGDIALFEVGQVFQSDEPEGQLIAAAGLRRGTAKLEGAGRHWDGAAKTVDAFDAKADVLGLLSGLGIAVGGLQVVAGGPAWAHPGRSATLQFGPKGVIGAFGEVHPRVLKALDVKGPLVAFEIHLDALPLPKYKPTKVKPKLALSDFQPVTRDFAFIVDKAVAAGEMARSAQNADRALVAEVSVFDIYEGTGVEPGKKSVALAVTLQPTQKTLTDAEIEAVAAKIVAEMAKRYGAVLRG</sequence>
<dbReference type="HAMAP" id="MF_00283">
    <property type="entry name" value="Phe_tRNA_synth_beta1"/>
    <property type="match status" value="1"/>
</dbReference>
<dbReference type="Pfam" id="PF03483">
    <property type="entry name" value="B3_4"/>
    <property type="match status" value="1"/>
</dbReference>
<keyword evidence="7 15" id="KW-0479">Metal-binding</keyword>
<dbReference type="InterPro" id="IPR002547">
    <property type="entry name" value="tRNA-bd_dom"/>
</dbReference>
<dbReference type="OrthoDB" id="9805455at2"/>
<comment type="subcellular location">
    <subcellularLocation>
        <location evidence="1 15">Cytoplasm</location>
    </subcellularLocation>
</comment>
<dbReference type="Gene3D" id="2.40.50.140">
    <property type="entry name" value="Nucleic acid-binding proteins"/>
    <property type="match status" value="1"/>
</dbReference>
<evidence type="ECO:0000256" key="15">
    <source>
        <dbReference type="HAMAP-Rule" id="MF_00283"/>
    </source>
</evidence>
<evidence type="ECO:0000256" key="12">
    <source>
        <dbReference type="ARBA" id="ARBA00022917"/>
    </source>
</evidence>
<evidence type="ECO:0000313" key="20">
    <source>
        <dbReference type="EMBL" id="SEK99420.1"/>
    </source>
</evidence>
<dbReference type="InterPro" id="IPR005146">
    <property type="entry name" value="B3/B4_tRNA-bd"/>
</dbReference>
<keyword evidence="4 15" id="KW-0963">Cytoplasm</keyword>
<evidence type="ECO:0000256" key="7">
    <source>
        <dbReference type="ARBA" id="ARBA00022723"/>
    </source>
</evidence>
<dbReference type="PROSITE" id="PS51483">
    <property type="entry name" value="B5"/>
    <property type="match status" value="1"/>
</dbReference>
<dbReference type="GO" id="GO:0000049">
    <property type="term" value="F:tRNA binding"/>
    <property type="evidence" value="ECO:0007669"/>
    <property type="project" value="UniProtKB-UniRule"/>
</dbReference>
<dbReference type="GO" id="GO:0006432">
    <property type="term" value="P:phenylalanyl-tRNA aminoacylation"/>
    <property type="evidence" value="ECO:0007669"/>
    <property type="project" value="UniProtKB-UniRule"/>
</dbReference>
<dbReference type="PROSITE" id="PS51447">
    <property type="entry name" value="FDX_ACB"/>
    <property type="match status" value="1"/>
</dbReference>
<dbReference type="InterPro" id="IPR004532">
    <property type="entry name" value="Phe-tRNA-ligase_IIc_bsu_bact"/>
</dbReference>
<keyword evidence="12 15" id="KW-0648">Protein biosynthesis</keyword>
<dbReference type="SUPFAM" id="SSF50249">
    <property type="entry name" value="Nucleic acid-binding proteins"/>
    <property type="match status" value="1"/>
</dbReference>
<comment type="subunit">
    <text evidence="3 15">Tetramer of two alpha and two beta subunits.</text>
</comment>
<dbReference type="Pfam" id="PF01588">
    <property type="entry name" value="tRNA_bind"/>
    <property type="match status" value="1"/>
</dbReference>
<dbReference type="CDD" id="cd00769">
    <property type="entry name" value="PheRS_beta_core"/>
    <property type="match status" value="1"/>
</dbReference>
<evidence type="ECO:0000256" key="10">
    <source>
        <dbReference type="ARBA" id="ARBA00022842"/>
    </source>
</evidence>
<organism evidence="20 21">
    <name type="scientific">Bosea lupini</name>
    <dbReference type="NCBI Taxonomy" id="1036779"/>
    <lineage>
        <taxon>Bacteria</taxon>
        <taxon>Pseudomonadati</taxon>
        <taxon>Pseudomonadota</taxon>
        <taxon>Alphaproteobacteria</taxon>
        <taxon>Hyphomicrobiales</taxon>
        <taxon>Boseaceae</taxon>
        <taxon>Bosea</taxon>
    </lineage>
</organism>
<dbReference type="PROSITE" id="PS50886">
    <property type="entry name" value="TRBD"/>
    <property type="match status" value="1"/>
</dbReference>
<dbReference type="InterPro" id="IPR036690">
    <property type="entry name" value="Fdx_antiC-bd_sf"/>
</dbReference>
<dbReference type="Proteomes" id="UP000199664">
    <property type="component" value="Unassembled WGS sequence"/>
</dbReference>
<dbReference type="SUPFAM" id="SSF54991">
    <property type="entry name" value="Anticodon-binding domain of PheRS"/>
    <property type="match status" value="1"/>
</dbReference>
<evidence type="ECO:0000256" key="11">
    <source>
        <dbReference type="ARBA" id="ARBA00022884"/>
    </source>
</evidence>
<dbReference type="GO" id="GO:0004826">
    <property type="term" value="F:phenylalanine-tRNA ligase activity"/>
    <property type="evidence" value="ECO:0007669"/>
    <property type="project" value="UniProtKB-UniRule"/>
</dbReference>
<proteinExistence type="inferred from homology"/>
<keyword evidence="8 15" id="KW-0547">Nucleotide-binding</keyword>
<dbReference type="Pfam" id="PF03484">
    <property type="entry name" value="B5"/>
    <property type="match status" value="1"/>
</dbReference>
<keyword evidence="13 15" id="KW-0030">Aminoacyl-tRNA synthetase</keyword>
<dbReference type="GO" id="GO:0000287">
    <property type="term" value="F:magnesium ion binding"/>
    <property type="evidence" value="ECO:0007669"/>
    <property type="project" value="UniProtKB-UniRule"/>
</dbReference>
<dbReference type="SUPFAM" id="SSF56037">
    <property type="entry name" value="PheT/TilS domain"/>
    <property type="match status" value="1"/>
</dbReference>
<dbReference type="STRING" id="1036779.SAMN04515666_102555"/>
<dbReference type="SUPFAM" id="SSF46955">
    <property type="entry name" value="Putative DNA-binding domain"/>
    <property type="match status" value="1"/>
</dbReference>
<keyword evidence="9 15" id="KW-0067">ATP-binding</keyword>
<evidence type="ECO:0000256" key="4">
    <source>
        <dbReference type="ARBA" id="ARBA00022490"/>
    </source>
</evidence>
<dbReference type="InterPro" id="IPR005147">
    <property type="entry name" value="tRNA_synthase_B5-dom"/>
</dbReference>
<evidence type="ECO:0000259" key="18">
    <source>
        <dbReference type="PROSITE" id="PS51447"/>
    </source>
</evidence>
<evidence type="ECO:0000256" key="5">
    <source>
        <dbReference type="ARBA" id="ARBA00022555"/>
    </source>
</evidence>
<dbReference type="PANTHER" id="PTHR10947">
    <property type="entry name" value="PHENYLALANYL-TRNA SYNTHETASE BETA CHAIN AND LEUCINE-RICH REPEAT-CONTAINING PROTEIN 47"/>
    <property type="match status" value="1"/>
</dbReference>
<evidence type="ECO:0000259" key="17">
    <source>
        <dbReference type="PROSITE" id="PS50886"/>
    </source>
</evidence>
<reference evidence="21" key="1">
    <citation type="submission" date="2016-10" db="EMBL/GenBank/DDBJ databases">
        <authorList>
            <person name="Varghese N."/>
            <person name="Submissions S."/>
        </authorList>
    </citation>
    <scope>NUCLEOTIDE SEQUENCE [LARGE SCALE GENOMIC DNA]</scope>
    <source>
        <strain evidence="21">LMG 26383,CCUG 61248,R- 45681</strain>
    </source>
</reference>
<evidence type="ECO:0000256" key="3">
    <source>
        <dbReference type="ARBA" id="ARBA00011209"/>
    </source>
</evidence>
<feature type="domain" description="FDX-ACB" evidence="18">
    <location>
        <begin position="713"/>
        <end position="806"/>
    </location>
</feature>
<dbReference type="GO" id="GO:0009328">
    <property type="term" value="C:phenylalanine-tRNA ligase complex"/>
    <property type="evidence" value="ECO:0007669"/>
    <property type="project" value="TreeGrafter"/>
</dbReference>
<dbReference type="SUPFAM" id="SSF55681">
    <property type="entry name" value="Class II aaRS and biotin synthetases"/>
    <property type="match status" value="1"/>
</dbReference>
<dbReference type="EC" id="6.1.1.20" evidence="15"/>
<evidence type="ECO:0000256" key="2">
    <source>
        <dbReference type="ARBA" id="ARBA00008653"/>
    </source>
</evidence>
<feature type="domain" description="TRNA-binding" evidence="17">
    <location>
        <begin position="39"/>
        <end position="149"/>
    </location>
</feature>
<comment type="catalytic activity">
    <reaction evidence="14 15">
        <text>tRNA(Phe) + L-phenylalanine + ATP = L-phenylalanyl-tRNA(Phe) + AMP + diphosphate + H(+)</text>
        <dbReference type="Rhea" id="RHEA:19413"/>
        <dbReference type="Rhea" id="RHEA-COMP:9668"/>
        <dbReference type="Rhea" id="RHEA-COMP:9699"/>
        <dbReference type="ChEBI" id="CHEBI:15378"/>
        <dbReference type="ChEBI" id="CHEBI:30616"/>
        <dbReference type="ChEBI" id="CHEBI:33019"/>
        <dbReference type="ChEBI" id="CHEBI:58095"/>
        <dbReference type="ChEBI" id="CHEBI:78442"/>
        <dbReference type="ChEBI" id="CHEBI:78531"/>
        <dbReference type="ChEBI" id="CHEBI:456215"/>
        <dbReference type="EC" id="6.1.1.20"/>
    </reaction>
</comment>
<keyword evidence="10 15" id="KW-0460">Magnesium</keyword>
<dbReference type="FunFam" id="3.30.70.380:FF:000001">
    <property type="entry name" value="Phenylalanine--tRNA ligase beta subunit"/>
    <property type="match status" value="1"/>
</dbReference>
<dbReference type="Gene3D" id="3.30.70.380">
    <property type="entry name" value="Ferrodoxin-fold anticodon-binding domain"/>
    <property type="match status" value="1"/>
</dbReference>
<dbReference type="Gene3D" id="3.30.56.10">
    <property type="match status" value="2"/>
</dbReference>
<feature type="domain" description="B5" evidence="19">
    <location>
        <begin position="403"/>
        <end position="478"/>
    </location>
</feature>
<dbReference type="NCBIfam" id="NF045760">
    <property type="entry name" value="YtpR"/>
    <property type="match status" value="1"/>
</dbReference>
<keyword evidence="5 16" id="KW-0820">tRNA-binding</keyword>
<feature type="binding site" evidence="15">
    <location>
        <position position="466"/>
    </location>
    <ligand>
        <name>Mg(2+)</name>
        <dbReference type="ChEBI" id="CHEBI:18420"/>
        <note>shared with alpha subunit</note>
    </ligand>
</feature>
<dbReference type="NCBIfam" id="TIGR00472">
    <property type="entry name" value="pheT_bact"/>
    <property type="match status" value="1"/>
</dbReference>
<keyword evidence="11 16" id="KW-0694">RNA-binding</keyword>
<dbReference type="AlphaFoldDB" id="A0A1H7LKE3"/>
<keyword evidence="6 15" id="KW-0436">Ligase</keyword>
<evidence type="ECO:0000259" key="19">
    <source>
        <dbReference type="PROSITE" id="PS51483"/>
    </source>
</evidence>
<dbReference type="InterPro" id="IPR009061">
    <property type="entry name" value="DNA-bd_dom_put_sf"/>
</dbReference>
<dbReference type="InterPro" id="IPR033714">
    <property type="entry name" value="tRNA_bind_bactPheRS"/>
</dbReference>
<dbReference type="RefSeq" id="WP_091831682.1">
    <property type="nucleotide sequence ID" value="NZ_FOAN01000002.1"/>
</dbReference>
<gene>
    <name evidence="15" type="primary">pheT</name>
    <name evidence="20" type="ORF">SAMN04515666_102555</name>
</gene>
<dbReference type="InterPro" id="IPR005121">
    <property type="entry name" value="Fdx_antiC-bd"/>
</dbReference>
<name>A0A1H7LKE3_9HYPH</name>
<dbReference type="CDD" id="cd02796">
    <property type="entry name" value="tRNA_bind_bactPheRS"/>
    <property type="match status" value="1"/>
</dbReference>
<dbReference type="InterPro" id="IPR045864">
    <property type="entry name" value="aa-tRNA-synth_II/BPL/LPL"/>
</dbReference>
<dbReference type="FunFam" id="2.40.50.140:FF:000045">
    <property type="entry name" value="Phenylalanine--tRNA ligase beta subunit"/>
    <property type="match status" value="1"/>
</dbReference>
<dbReference type="GO" id="GO:0005524">
    <property type="term" value="F:ATP binding"/>
    <property type="evidence" value="ECO:0007669"/>
    <property type="project" value="UniProtKB-UniRule"/>
</dbReference>
<evidence type="ECO:0000256" key="1">
    <source>
        <dbReference type="ARBA" id="ARBA00004496"/>
    </source>
</evidence>
<dbReference type="Pfam" id="PF17759">
    <property type="entry name" value="tRNA_synthFbeta"/>
    <property type="match status" value="1"/>
</dbReference>
<dbReference type="InterPro" id="IPR020825">
    <property type="entry name" value="Phe-tRNA_synthase-like_B3/B4"/>
</dbReference>
<dbReference type="PANTHER" id="PTHR10947:SF0">
    <property type="entry name" value="PHENYLALANINE--TRNA LIGASE BETA SUBUNIT"/>
    <property type="match status" value="1"/>
</dbReference>
<dbReference type="SMART" id="SM00873">
    <property type="entry name" value="B3_4"/>
    <property type="match status" value="1"/>
</dbReference>
<evidence type="ECO:0000256" key="13">
    <source>
        <dbReference type="ARBA" id="ARBA00023146"/>
    </source>
</evidence>
<dbReference type="Gene3D" id="3.50.40.10">
    <property type="entry name" value="Phenylalanyl-trna Synthetase, Chain B, domain 3"/>
    <property type="match status" value="1"/>
</dbReference>
<dbReference type="InterPro" id="IPR041616">
    <property type="entry name" value="PheRS_beta_core"/>
</dbReference>
<evidence type="ECO:0000313" key="21">
    <source>
        <dbReference type="Proteomes" id="UP000199664"/>
    </source>
</evidence>
<evidence type="ECO:0000256" key="8">
    <source>
        <dbReference type="ARBA" id="ARBA00022741"/>
    </source>
</evidence>
<dbReference type="EMBL" id="FOAN01000002">
    <property type="protein sequence ID" value="SEK99420.1"/>
    <property type="molecule type" value="Genomic_DNA"/>
</dbReference>
<feature type="binding site" evidence="15">
    <location>
        <position position="462"/>
    </location>
    <ligand>
        <name>Mg(2+)</name>
        <dbReference type="ChEBI" id="CHEBI:18420"/>
        <note>shared with alpha subunit</note>
    </ligand>
</feature>
<dbReference type="SMART" id="SM00896">
    <property type="entry name" value="FDX-ACB"/>
    <property type="match status" value="1"/>
</dbReference>
<dbReference type="SMART" id="SM00874">
    <property type="entry name" value="B5"/>
    <property type="match status" value="1"/>
</dbReference>
<evidence type="ECO:0000256" key="16">
    <source>
        <dbReference type="PROSITE-ProRule" id="PRU00209"/>
    </source>
</evidence>
<dbReference type="Gene3D" id="3.30.930.10">
    <property type="entry name" value="Bira Bifunctional Protein, Domain 2"/>
    <property type="match status" value="1"/>
</dbReference>
<comment type="similarity">
    <text evidence="2 15">Belongs to the phenylalanyl-tRNA synthetase beta subunit family. Type 1 subfamily.</text>
</comment>
<dbReference type="Pfam" id="PF03147">
    <property type="entry name" value="FDX-ACB"/>
    <property type="match status" value="1"/>
</dbReference>
<accession>A0A1H7LKE3</accession>
<feature type="binding site" evidence="15">
    <location>
        <position position="456"/>
    </location>
    <ligand>
        <name>Mg(2+)</name>
        <dbReference type="ChEBI" id="CHEBI:18420"/>
        <note>shared with alpha subunit</note>
    </ligand>
</feature>
<keyword evidence="21" id="KW-1185">Reference proteome</keyword>
<evidence type="ECO:0000256" key="9">
    <source>
        <dbReference type="ARBA" id="ARBA00022840"/>
    </source>
</evidence>
<comment type="cofactor">
    <cofactor evidence="15">
        <name>Mg(2+)</name>
        <dbReference type="ChEBI" id="CHEBI:18420"/>
    </cofactor>
    <text evidence="15">Binds 2 magnesium ions per tetramer.</text>
</comment>